<organism evidence="7 8">
    <name type="scientific">Paraburkholderia phenazinium</name>
    <dbReference type="NCBI Taxonomy" id="60549"/>
    <lineage>
        <taxon>Bacteria</taxon>
        <taxon>Pseudomonadati</taxon>
        <taxon>Pseudomonadota</taxon>
        <taxon>Betaproteobacteria</taxon>
        <taxon>Burkholderiales</taxon>
        <taxon>Burkholderiaceae</taxon>
        <taxon>Paraburkholderia</taxon>
    </lineage>
</organism>
<dbReference type="PANTHER" id="PTHR38776">
    <property type="entry name" value="MLTA-INTERACTING PROTEIN-RELATED"/>
    <property type="match status" value="1"/>
</dbReference>
<dbReference type="OrthoDB" id="8585044at2"/>
<evidence type="ECO:0000313" key="8">
    <source>
        <dbReference type="Proteomes" id="UP000185151"/>
    </source>
</evidence>
<evidence type="ECO:0000256" key="6">
    <source>
        <dbReference type="SAM" id="SignalP"/>
    </source>
</evidence>
<dbReference type="Pfam" id="PF06629">
    <property type="entry name" value="MipA"/>
    <property type="match status" value="1"/>
</dbReference>
<evidence type="ECO:0000256" key="2">
    <source>
        <dbReference type="ARBA" id="ARBA00005722"/>
    </source>
</evidence>
<dbReference type="GO" id="GO:0009279">
    <property type="term" value="C:cell outer membrane"/>
    <property type="evidence" value="ECO:0007669"/>
    <property type="project" value="UniProtKB-SubCell"/>
</dbReference>
<keyword evidence="5" id="KW-0998">Cell outer membrane</keyword>
<dbReference type="PANTHER" id="PTHR38776:SF1">
    <property type="entry name" value="MLTA-INTERACTING PROTEIN-RELATED"/>
    <property type="match status" value="1"/>
</dbReference>
<evidence type="ECO:0000256" key="3">
    <source>
        <dbReference type="ARBA" id="ARBA00022729"/>
    </source>
</evidence>
<evidence type="ECO:0000256" key="1">
    <source>
        <dbReference type="ARBA" id="ARBA00004442"/>
    </source>
</evidence>
<feature type="signal peptide" evidence="6">
    <location>
        <begin position="1"/>
        <end position="25"/>
    </location>
</feature>
<name>A0A1N6FI01_9BURK</name>
<protein>
    <submittedName>
        <fullName evidence="7">Outer membrane scaffolding protein for murein synthesis, MipA/OmpV family</fullName>
    </submittedName>
</protein>
<feature type="chain" id="PRO_5011980514" evidence="6">
    <location>
        <begin position="26"/>
        <end position="265"/>
    </location>
</feature>
<comment type="subcellular location">
    <subcellularLocation>
        <location evidence="1">Cell outer membrane</location>
    </subcellularLocation>
</comment>
<dbReference type="EMBL" id="FSRU01000001">
    <property type="protein sequence ID" value="SIN94909.1"/>
    <property type="molecule type" value="Genomic_DNA"/>
</dbReference>
<evidence type="ECO:0000256" key="5">
    <source>
        <dbReference type="ARBA" id="ARBA00023237"/>
    </source>
</evidence>
<evidence type="ECO:0000313" key="7">
    <source>
        <dbReference type="EMBL" id="SIN94909.1"/>
    </source>
</evidence>
<keyword evidence="3 6" id="KW-0732">Signal</keyword>
<accession>A0A1N6FI01</accession>
<keyword evidence="4" id="KW-0472">Membrane</keyword>
<evidence type="ECO:0000256" key="4">
    <source>
        <dbReference type="ARBA" id="ARBA00023136"/>
    </source>
</evidence>
<gene>
    <name evidence="7" type="ORF">SAMN05444165_0210</name>
</gene>
<proteinExistence type="inferred from homology"/>
<dbReference type="AlphaFoldDB" id="A0A1N6FI01"/>
<keyword evidence="8" id="KW-1185">Reference proteome</keyword>
<dbReference type="RefSeq" id="WP_074293830.1">
    <property type="nucleotide sequence ID" value="NZ_FSRU01000001.1"/>
</dbReference>
<reference evidence="7 8" key="1">
    <citation type="submission" date="2016-11" db="EMBL/GenBank/DDBJ databases">
        <authorList>
            <person name="Jaros S."/>
            <person name="Januszkiewicz K."/>
            <person name="Wedrychowicz H."/>
        </authorList>
    </citation>
    <scope>NUCLEOTIDE SEQUENCE [LARGE SCALE GENOMIC DNA]</scope>
    <source>
        <strain evidence="7 8">GAS95</strain>
    </source>
</reference>
<sequence length="265" mass="28504">MLSSPQLGAGLMALAGLLAPVAAFAQQAPANTTTAAPDWTVTVGAEAQWEPAYPGANFMRLRPFPAFDIEYKNRFFAKEDMLFGVYFVNNANWSAGLALQYDFTERETSEDARLRGLQNVPATPRAKAFLTYTQSAFTFSTSAAQDIAGNREGLVVDTNATLTLPVGKKLYLTAGPGVTWTNGTYQQTFFGVTPSQSAASGLPVYDAHGGAATGYVTVEADYLITKSLIATVELKFARLYGNSASSPITRRVQQNTDTLALTYTF</sequence>
<comment type="similarity">
    <text evidence="2">Belongs to the MipA/OmpV family.</text>
</comment>
<dbReference type="Proteomes" id="UP000185151">
    <property type="component" value="Unassembled WGS sequence"/>
</dbReference>
<dbReference type="InterPro" id="IPR010583">
    <property type="entry name" value="MipA"/>
</dbReference>